<feature type="transmembrane region" description="Helical" evidence="13">
    <location>
        <begin position="85"/>
        <end position="107"/>
    </location>
</feature>
<feature type="transmembrane region" description="Helical" evidence="13">
    <location>
        <begin position="139"/>
        <end position="160"/>
    </location>
</feature>
<evidence type="ECO:0000256" key="4">
    <source>
        <dbReference type="ARBA" id="ARBA00022475"/>
    </source>
</evidence>
<keyword evidence="10" id="KW-0408">Iron</keyword>
<sequence>MKPRRYTAPAMLIHWAQAAVVLWLLWRGWSMIDLPKGAERTAAYGLHKSWGLVALGLIGLRILWRRGHPPPPVLSGGFEAAIARAVHHALYGLMLIAPLAGVIASQFTPYALKFFGLELPKLGWPDEAINGVFKAVHVYSAWAIAGLVGLHVAGALKHAIQRDGTLSRMLPGWLLRN</sequence>
<dbReference type="GO" id="GO:0046872">
    <property type="term" value="F:metal ion binding"/>
    <property type="evidence" value="ECO:0007669"/>
    <property type="project" value="UniProtKB-KW"/>
</dbReference>
<protein>
    <submittedName>
        <fullName evidence="15">Cytochrome b</fullName>
    </submittedName>
</protein>
<evidence type="ECO:0000256" key="10">
    <source>
        <dbReference type="ARBA" id="ARBA00023004"/>
    </source>
</evidence>
<comment type="cofactor">
    <cofactor evidence="1">
        <name>heme b</name>
        <dbReference type="ChEBI" id="CHEBI:60344"/>
    </cofactor>
</comment>
<evidence type="ECO:0000256" key="6">
    <source>
        <dbReference type="ARBA" id="ARBA00022692"/>
    </source>
</evidence>
<evidence type="ECO:0000256" key="9">
    <source>
        <dbReference type="ARBA" id="ARBA00022989"/>
    </source>
</evidence>
<dbReference type="SUPFAM" id="SSF81342">
    <property type="entry name" value="Transmembrane di-heme cytochromes"/>
    <property type="match status" value="1"/>
</dbReference>
<evidence type="ECO:0000256" key="8">
    <source>
        <dbReference type="ARBA" id="ARBA00022982"/>
    </source>
</evidence>
<dbReference type="EMBL" id="BJNV01000005">
    <property type="protein sequence ID" value="GEC94228.1"/>
    <property type="molecule type" value="Genomic_DNA"/>
</dbReference>
<comment type="caution">
    <text evidence="15">The sequence shown here is derived from an EMBL/GenBank/DDBJ whole genome shotgun (WGS) entry which is preliminary data.</text>
</comment>
<dbReference type="AlphaFoldDB" id="A0A4Y4CMZ9"/>
<feature type="transmembrane region" description="Helical" evidence="13">
    <location>
        <begin position="46"/>
        <end position="64"/>
    </location>
</feature>
<evidence type="ECO:0000256" key="3">
    <source>
        <dbReference type="ARBA" id="ARBA00022448"/>
    </source>
</evidence>
<dbReference type="InterPro" id="IPR016174">
    <property type="entry name" value="Di-haem_cyt_TM"/>
</dbReference>
<dbReference type="OrthoDB" id="8536275at2"/>
<keyword evidence="7" id="KW-0479">Metal-binding</keyword>
<evidence type="ECO:0000313" key="15">
    <source>
        <dbReference type="EMBL" id="GEC94228.1"/>
    </source>
</evidence>
<keyword evidence="6 13" id="KW-0812">Transmembrane</keyword>
<dbReference type="RefSeq" id="WP_141348993.1">
    <property type="nucleotide sequence ID" value="NZ_BJNV01000005.1"/>
</dbReference>
<gene>
    <name evidence="15" type="primary">yodB</name>
    <name evidence="15" type="ORF">ZRA01_03010</name>
</gene>
<dbReference type="InterPro" id="IPR011577">
    <property type="entry name" value="Cyt_b561_bac/Ni-Hgenase"/>
</dbReference>
<proteinExistence type="inferred from homology"/>
<keyword evidence="4" id="KW-1003">Cell membrane</keyword>
<accession>A0A4Y4CMZ9</accession>
<evidence type="ECO:0000256" key="12">
    <source>
        <dbReference type="ARBA" id="ARBA00037975"/>
    </source>
</evidence>
<name>A0A4Y4CMZ9_ZOORA</name>
<evidence type="ECO:0000259" key="14">
    <source>
        <dbReference type="Pfam" id="PF01292"/>
    </source>
</evidence>
<evidence type="ECO:0000256" key="5">
    <source>
        <dbReference type="ARBA" id="ARBA00022617"/>
    </source>
</evidence>
<comment type="subcellular location">
    <subcellularLocation>
        <location evidence="2">Cell membrane</location>
        <topology evidence="2">Multi-pass membrane protein</topology>
    </subcellularLocation>
</comment>
<evidence type="ECO:0000256" key="1">
    <source>
        <dbReference type="ARBA" id="ARBA00001970"/>
    </source>
</evidence>
<evidence type="ECO:0000256" key="2">
    <source>
        <dbReference type="ARBA" id="ARBA00004651"/>
    </source>
</evidence>
<dbReference type="GO" id="GO:0005886">
    <property type="term" value="C:plasma membrane"/>
    <property type="evidence" value="ECO:0007669"/>
    <property type="project" value="UniProtKB-SubCell"/>
</dbReference>
<dbReference type="PANTHER" id="PTHR30529">
    <property type="entry name" value="CYTOCHROME B561"/>
    <property type="match status" value="1"/>
</dbReference>
<organism evidence="15 16">
    <name type="scientific">Zoogloea ramigera</name>
    <dbReference type="NCBI Taxonomy" id="350"/>
    <lineage>
        <taxon>Bacteria</taxon>
        <taxon>Pseudomonadati</taxon>
        <taxon>Pseudomonadota</taxon>
        <taxon>Betaproteobacteria</taxon>
        <taxon>Rhodocyclales</taxon>
        <taxon>Zoogloeaceae</taxon>
        <taxon>Zoogloea</taxon>
    </lineage>
</organism>
<dbReference type="PANTHER" id="PTHR30529:SF1">
    <property type="entry name" value="CYTOCHROME B561 HOMOLOG 2"/>
    <property type="match status" value="1"/>
</dbReference>
<dbReference type="Proteomes" id="UP000318422">
    <property type="component" value="Unassembled WGS sequence"/>
</dbReference>
<keyword evidence="5" id="KW-0349">Heme</keyword>
<comment type="similarity">
    <text evidence="12">Belongs to the cytochrome b561 family.</text>
</comment>
<evidence type="ECO:0000256" key="13">
    <source>
        <dbReference type="SAM" id="Phobius"/>
    </source>
</evidence>
<keyword evidence="8" id="KW-0249">Electron transport</keyword>
<keyword evidence="9 13" id="KW-1133">Transmembrane helix</keyword>
<dbReference type="GO" id="GO:0009055">
    <property type="term" value="F:electron transfer activity"/>
    <property type="evidence" value="ECO:0007669"/>
    <property type="project" value="InterPro"/>
</dbReference>
<dbReference type="InterPro" id="IPR052168">
    <property type="entry name" value="Cytochrome_b561_oxidase"/>
</dbReference>
<evidence type="ECO:0000256" key="7">
    <source>
        <dbReference type="ARBA" id="ARBA00022723"/>
    </source>
</evidence>
<feature type="domain" description="Cytochrome b561 bacterial/Ni-hydrogenase" evidence="14">
    <location>
        <begin position="5"/>
        <end position="172"/>
    </location>
</feature>
<dbReference type="GO" id="GO:0020037">
    <property type="term" value="F:heme binding"/>
    <property type="evidence" value="ECO:0007669"/>
    <property type="project" value="TreeGrafter"/>
</dbReference>
<reference evidence="15 16" key="1">
    <citation type="submission" date="2019-06" db="EMBL/GenBank/DDBJ databases">
        <title>Whole genome shotgun sequence of Zoogloea ramigera NBRC 15342.</title>
        <authorList>
            <person name="Hosoyama A."/>
            <person name="Uohara A."/>
            <person name="Ohji S."/>
            <person name="Ichikawa N."/>
        </authorList>
    </citation>
    <scope>NUCLEOTIDE SEQUENCE [LARGE SCALE GENOMIC DNA]</scope>
    <source>
        <strain evidence="15 16">NBRC 15342</strain>
    </source>
</reference>
<keyword evidence="16" id="KW-1185">Reference proteome</keyword>
<feature type="transmembrane region" description="Helical" evidence="13">
    <location>
        <begin position="7"/>
        <end position="26"/>
    </location>
</feature>
<keyword evidence="11 13" id="KW-0472">Membrane</keyword>
<evidence type="ECO:0000256" key="11">
    <source>
        <dbReference type="ARBA" id="ARBA00023136"/>
    </source>
</evidence>
<dbReference type="GO" id="GO:0022904">
    <property type="term" value="P:respiratory electron transport chain"/>
    <property type="evidence" value="ECO:0007669"/>
    <property type="project" value="InterPro"/>
</dbReference>
<keyword evidence="3" id="KW-0813">Transport</keyword>
<dbReference type="Pfam" id="PF01292">
    <property type="entry name" value="Ni_hydr_CYTB"/>
    <property type="match status" value="1"/>
</dbReference>
<evidence type="ECO:0000313" key="16">
    <source>
        <dbReference type="Proteomes" id="UP000318422"/>
    </source>
</evidence>